<dbReference type="RefSeq" id="WP_377967257.1">
    <property type="nucleotide sequence ID" value="NZ_JBHZOL010000097.1"/>
</dbReference>
<evidence type="ECO:0000313" key="2">
    <source>
        <dbReference type="EMBL" id="MFE4107983.1"/>
    </source>
</evidence>
<organism evidence="2 3">
    <name type="scientific">Almyronema epifaneia S1</name>
    <dbReference type="NCBI Taxonomy" id="2991925"/>
    <lineage>
        <taxon>Bacteria</taxon>
        <taxon>Bacillati</taxon>
        <taxon>Cyanobacteriota</taxon>
        <taxon>Cyanophyceae</taxon>
        <taxon>Nodosilineales</taxon>
        <taxon>Nodosilineaceae</taxon>
        <taxon>Almyronema</taxon>
        <taxon>Almyronema epifaneia</taxon>
    </lineage>
</organism>
<reference evidence="2 3" key="1">
    <citation type="submission" date="2024-10" db="EMBL/GenBank/DDBJ databases">
        <authorList>
            <person name="Ratan Roy A."/>
            <person name="Morales Sandoval P.H."/>
            <person name="De Los Santos Villalobos S."/>
            <person name="Chakraborty S."/>
            <person name="Mukherjee J."/>
        </authorList>
    </citation>
    <scope>NUCLEOTIDE SEQUENCE [LARGE SCALE GENOMIC DNA]</scope>
    <source>
        <strain evidence="2 3">S1</strain>
    </source>
</reference>
<protein>
    <submittedName>
        <fullName evidence="2">SWIM zinc finger family protein</fullName>
    </submittedName>
</protein>
<evidence type="ECO:0000256" key="1">
    <source>
        <dbReference type="SAM" id="MobiDB-lite"/>
    </source>
</evidence>
<keyword evidence="3" id="KW-1185">Reference proteome</keyword>
<dbReference type="EMBL" id="JBHZOL010000097">
    <property type="protein sequence ID" value="MFE4107983.1"/>
    <property type="molecule type" value="Genomic_DNA"/>
</dbReference>
<gene>
    <name evidence="2" type="ORF">ACFVKH_16990</name>
</gene>
<dbReference type="Proteomes" id="UP001600165">
    <property type="component" value="Unassembled WGS sequence"/>
</dbReference>
<evidence type="ECO:0000313" key="3">
    <source>
        <dbReference type="Proteomes" id="UP001600165"/>
    </source>
</evidence>
<feature type="region of interest" description="Disordered" evidence="1">
    <location>
        <begin position="34"/>
        <end position="53"/>
    </location>
</feature>
<sequence length="367" mass="40908">MGLFLLWSEQIDAVEPQPPPEWVREWLAKRSQTHQQQAVKTAKASDSAAQAKRAQQRAAKVDAGLADLDQWLQDIVRQGLAALPSQPYHFWDQAAARLVDAQAPGLARRLRSLAGMPHSGQNWPERMLRSLGQLHLLVQGYRRLETLSPAMQAEVRSQIGWPQSQEDLRQRAEQGDPLVTSAKDIWQVLGQVTFEEENLQGQRLWLWGQQSQTSAWVLNFAHGHQPLAASLVPGTCFEGELIFYPGTGLQRAFVASQTNPLPQPASPPAADSIEAAFSRYTQALSQNPWLEQYPLRLAQVQPVAQGDRWWLQAATGAALPLSHRFQQPLELFAVSGGHWLTVFGEWDGEALLPLSVWSETQFLAMGS</sequence>
<name>A0ABW6IIE0_9CYAN</name>
<accession>A0ABW6IIE0</accession>
<comment type="caution">
    <text evidence="2">The sequence shown here is derived from an EMBL/GenBank/DDBJ whole genome shotgun (WGS) entry which is preliminary data.</text>
</comment>
<feature type="compositionally biased region" description="Low complexity" evidence="1">
    <location>
        <begin position="42"/>
        <end position="53"/>
    </location>
</feature>
<proteinExistence type="predicted"/>